<dbReference type="PANTHER" id="PTHR48079">
    <property type="entry name" value="PROTEIN YEEZ"/>
    <property type="match status" value="1"/>
</dbReference>
<dbReference type="GO" id="GO:0005737">
    <property type="term" value="C:cytoplasm"/>
    <property type="evidence" value="ECO:0007669"/>
    <property type="project" value="TreeGrafter"/>
</dbReference>
<dbReference type="InterPro" id="IPR051783">
    <property type="entry name" value="NAD(P)-dependent_oxidoreduct"/>
</dbReference>
<feature type="domain" description="NAD-dependent epimerase/dehydratase" evidence="2">
    <location>
        <begin position="33"/>
        <end position="196"/>
    </location>
</feature>
<protein>
    <submittedName>
        <fullName evidence="3">Nucleoside-diphosphate-sugar epimerase</fullName>
    </submittedName>
</protein>
<dbReference type="AlphaFoldDB" id="A0A495K3J2"/>
<dbReference type="PANTHER" id="PTHR48079:SF6">
    <property type="entry name" value="NAD(P)-BINDING DOMAIN-CONTAINING PROTEIN-RELATED"/>
    <property type="match status" value="1"/>
</dbReference>
<dbReference type="SUPFAM" id="SSF51735">
    <property type="entry name" value="NAD(P)-binding Rossmann-fold domains"/>
    <property type="match status" value="1"/>
</dbReference>
<comment type="caution">
    <text evidence="3">The sequence shown here is derived from an EMBL/GenBank/DDBJ whole genome shotgun (WGS) entry which is preliminary data.</text>
</comment>
<evidence type="ECO:0000259" key="2">
    <source>
        <dbReference type="Pfam" id="PF01370"/>
    </source>
</evidence>
<gene>
    <name evidence="3" type="ORF">DFJ75_2183</name>
</gene>
<dbReference type="InterPro" id="IPR036291">
    <property type="entry name" value="NAD(P)-bd_dom_sf"/>
</dbReference>
<evidence type="ECO:0000256" key="1">
    <source>
        <dbReference type="SAM" id="MobiDB-lite"/>
    </source>
</evidence>
<dbReference type="Gene3D" id="3.40.50.720">
    <property type="entry name" value="NAD(P)-binding Rossmann-like Domain"/>
    <property type="match status" value="1"/>
</dbReference>
<proteinExistence type="predicted"/>
<dbReference type="Pfam" id="PF01370">
    <property type="entry name" value="Epimerase"/>
    <property type="match status" value="1"/>
</dbReference>
<dbReference type="Proteomes" id="UP000274762">
    <property type="component" value="Unassembled WGS sequence"/>
</dbReference>
<feature type="region of interest" description="Disordered" evidence="1">
    <location>
        <begin position="346"/>
        <end position="379"/>
    </location>
</feature>
<dbReference type="InterPro" id="IPR001509">
    <property type="entry name" value="Epimerase_deHydtase"/>
</dbReference>
<reference evidence="3 4" key="1">
    <citation type="submission" date="2018-10" db="EMBL/GenBank/DDBJ databases">
        <title>Sequencing the genomes of 1000 actinobacteria strains.</title>
        <authorList>
            <person name="Klenk H.-P."/>
        </authorList>
    </citation>
    <scope>NUCLEOTIDE SEQUENCE [LARGE SCALE GENOMIC DNA]</scope>
    <source>
        <strain evidence="3 4">DSM 44343</strain>
    </source>
</reference>
<organism evidence="3 4">
    <name type="scientific">Williamsia marianensis</name>
    <dbReference type="NCBI Taxonomy" id="85044"/>
    <lineage>
        <taxon>Bacteria</taxon>
        <taxon>Bacillati</taxon>
        <taxon>Actinomycetota</taxon>
        <taxon>Actinomycetes</taxon>
        <taxon>Mycobacteriales</taxon>
        <taxon>Nocardiaceae</taxon>
        <taxon>Williamsia</taxon>
    </lineage>
</organism>
<evidence type="ECO:0000313" key="4">
    <source>
        <dbReference type="Proteomes" id="UP000274762"/>
    </source>
</evidence>
<evidence type="ECO:0000313" key="3">
    <source>
        <dbReference type="EMBL" id="RKR95365.1"/>
    </source>
</evidence>
<name>A0A495K3J2_WILMA</name>
<dbReference type="EMBL" id="RBKV01000001">
    <property type="protein sequence ID" value="RKR95365.1"/>
    <property type="molecule type" value="Genomic_DNA"/>
</dbReference>
<sequence>MHDAVRGVPPSDGVERWRAGYPEQMSETQPRTVVVTGATGNVGTSVIEALGSRSEVRSIRAIARRPTDLTYPKTEFLVADTGQDDLRPLFRGADVVIHLAWIFQPTHDPVSTWENNVGGAIRVFEAAAAEDVSAVVYSSSVAAYSPGPKDTPVDESWPTNGWPGAAYPREKAYLERWLDGYEHNNPEMRVVRMRPGFIFKREASTAQRRLFVGPFLPRQLVRSALIPVVPRTPGLSFQALHSADVGEAFAEATVRPVRGAFNLATDEKVDAKYLAKMLGARSIPAPASLLRAGVWAAWHAHVIPASPGLFDTVLRLPLMDITRARRELGWSPRYTAKDALEEFVEGVREGSGMDTEPLAPDGPARRIAELSQGVGRRDR</sequence>
<dbReference type="GO" id="GO:0004029">
    <property type="term" value="F:aldehyde dehydrogenase (NAD+) activity"/>
    <property type="evidence" value="ECO:0007669"/>
    <property type="project" value="TreeGrafter"/>
</dbReference>
<accession>A0A495K3J2</accession>